<reference evidence="1 2" key="1">
    <citation type="submission" date="2013-07" db="EMBL/GenBank/DDBJ databases">
        <authorList>
            <person name="Stoco P.H."/>
            <person name="Wagner G."/>
            <person name="Gerber A."/>
            <person name="Zaha A."/>
            <person name="Thompson C."/>
            <person name="Bartholomeu D.C."/>
            <person name="Luckemeyer D.D."/>
            <person name="Bahia D."/>
            <person name="Loreto E."/>
            <person name="Prestes E.B."/>
            <person name="Lima F.M."/>
            <person name="Rodrigues-Luiz G."/>
            <person name="Vallejo G.A."/>
            <person name="Filho J.F."/>
            <person name="Monteiro K.M."/>
            <person name="Tyler K.M."/>
            <person name="de Almeida L.G."/>
            <person name="Ortiz M.F."/>
            <person name="Siervo M.A."/>
            <person name="de Moraes M.H."/>
            <person name="Cunha O.L."/>
            <person name="Mendonca-Neto R."/>
            <person name="Silva R."/>
            <person name="Teixeira S.M."/>
            <person name="Murta S.M."/>
            <person name="Sincero T.C."/>
            <person name="Mendes T.A."/>
            <person name="Urmenyi T.P."/>
            <person name="Silva V.G."/>
            <person name="da Rocha W.D."/>
            <person name="Andersson B."/>
            <person name="Romanha A.J."/>
            <person name="Steindel M."/>
            <person name="de Vasconcelos A.T."/>
            <person name="Grisard E.C."/>
        </authorList>
    </citation>
    <scope>NUCLEOTIDE SEQUENCE [LARGE SCALE GENOMIC DNA]</scope>
    <source>
        <strain evidence="1 2">SC58</strain>
    </source>
</reference>
<organism evidence="1 2">
    <name type="scientific">Trypanosoma rangeli SC58</name>
    <dbReference type="NCBI Taxonomy" id="429131"/>
    <lineage>
        <taxon>Eukaryota</taxon>
        <taxon>Discoba</taxon>
        <taxon>Euglenozoa</taxon>
        <taxon>Kinetoplastea</taxon>
        <taxon>Metakinetoplastina</taxon>
        <taxon>Trypanosomatida</taxon>
        <taxon>Trypanosomatidae</taxon>
        <taxon>Trypanosoma</taxon>
        <taxon>Herpetosoma</taxon>
    </lineage>
</organism>
<keyword evidence="2" id="KW-1185">Reference proteome</keyword>
<evidence type="ECO:0000313" key="1">
    <source>
        <dbReference type="EMBL" id="ESL10881.1"/>
    </source>
</evidence>
<protein>
    <submittedName>
        <fullName evidence="1">Uncharacterized protein</fullName>
    </submittedName>
</protein>
<dbReference type="VEuPathDB" id="TriTrypDB:TRSC58_01378"/>
<evidence type="ECO:0000313" key="2">
    <source>
        <dbReference type="Proteomes" id="UP000031737"/>
    </source>
</evidence>
<dbReference type="OrthoDB" id="245482at2759"/>
<proteinExistence type="predicted"/>
<feature type="non-terminal residue" evidence="1">
    <location>
        <position position="84"/>
    </location>
</feature>
<sequence length="84" mass="9140">MPTEPQLVARVSLTNGLTAALFNLRDSDIVLRLIGHVVAKAEQQSDLLHDIMVQRMGFALPSHLTEPVLARSCCGDDNNVTEGK</sequence>
<dbReference type="Proteomes" id="UP000031737">
    <property type="component" value="Unassembled WGS sequence"/>
</dbReference>
<dbReference type="EMBL" id="AUPL01001378">
    <property type="protein sequence ID" value="ESL10881.1"/>
    <property type="molecule type" value="Genomic_DNA"/>
</dbReference>
<gene>
    <name evidence="1" type="ORF">TRSC58_01378</name>
</gene>
<name>A0A061J9T1_TRYRA</name>
<accession>A0A061J9T1</accession>
<dbReference type="AlphaFoldDB" id="A0A061J9T1"/>
<comment type="caution">
    <text evidence="1">The sequence shown here is derived from an EMBL/GenBank/DDBJ whole genome shotgun (WGS) entry which is preliminary data.</text>
</comment>